<protein>
    <submittedName>
        <fullName evidence="1">Uncharacterized protein</fullName>
    </submittedName>
</protein>
<dbReference type="EMBL" id="AP018495">
    <property type="protein sequence ID" value="BBI30434.1"/>
    <property type="molecule type" value="Genomic_DNA"/>
</dbReference>
<dbReference type="KEGG" id="vg:80540786"/>
<evidence type="ECO:0000313" key="1">
    <source>
        <dbReference type="EMBL" id="BBI30434.1"/>
    </source>
</evidence>
<keyword evidence="2" id="KW-1185">Reference proteome</keyword>
<accession>A0A3T1CX82</accession>
<organism evidence="1 2">
    <name type="scientific">Acanthamoeba castellanii medusavirus J1</name>
    <dbReference type="NCBI Taxonomy" id="3114988"/>
    <lineage>
        <taxon>Viruses</taxon>
        <taxon>Varidnaviria</taxon>
        <taxon>Bamfordvirae</taxon>
        <taxon>Nucleocytoviricota</taxon>
        <taxon>Megaviricetes</taxon>
        <taxon>Mamonoviridae</taxon>
        <taxon>Medusavirus</taxon>
        <taxon>Medusavirus medusae</taxon>
    </lineage>
</organism>
<proteinExistence type="predicted"/>
<name>A0A3T1CX82_9VIRU</name>
<reference evidence="2" key="1">
    <citation type="journal article" date="2019" name="J. Virol.">
        <title>Medusavirus, a novel large DNA virus discovered from hot spring water.</title>
        <authorList>
            <person name="Yoshikawa G."/>
            <person name="Blanc-Mathieu R."/>
            <person name="Song C."/>
            <person name="Kayama Y."/>
            <person name="Mochizuki T."/>
            <person name="Murata K."/>
            <person name="Ogata H."/>
            <person name="Takemura M."/>
        </authorList>
    </citation>
    <scope>NUCLEOTIDE SEQUENCE [LARGE SCALE GENOMIC DNA]</scope>
</reference>
<evidence type="ECO:0000313" key="2">
    <source>
        <dbReference type="Proteomes" id="UP001161669"/>
    </source>
</evidence>
<dbReference type="Proteomes" id="UP001161669">
    <property type="component" value="Segment"/>
</dbReference>
<sequence>MTAVRSRLAELRRIVAELNCYREQLAIAEDLLQESSYEDDPKTCMRHNHMRKHVRMEMNKLVSELRRLGFGDEYDSTRKHVNRALCA</sequence>